<sequence>MEVFDPRGDLELVIGPEKTVFQVCSRALARSSPVWDVMLYGSFAEEDSVEGLRLALHAAHGNLTEIPPVLPQATLYAAVTVADKYDMVECLTPWWRGWIDALPDPRPDPHVLVQRLLIFCLLGDECRYRMTLKILLSCSRRDPKSGSIWSDRQEYDLRQDSDLDYLEISPHLESARHTLFSAVGKHMRHAMERLINHEASCCKSKRNKKWKRTCDCAMLGAVLRMATAMEVEAWFERGRDDDFSVHTSDSLFSLIVQLENMRHSVIDESGMSGKQNGAHRTCTPWPPFEIIDIWAEHPVEDLFPINPSQFLTRCDRLAIGGTDGPR</sequence>
<evidence type="ECO:0000313" key="1">
    <source>
        <dbReference type="EMBL" id="KAK3309439.1"/>
    </source>
</evidence>
<dbReference type="RefSeq" id="XP_062725219.1">
    <property type="nucleotide sequence ID" value="XM_062870123.1"/>
</dbReference>
<dbReference type="GeneID" id="87888952"/>
<dbReference type="AlphaFoldDB" id="A0AAJ0M5A9"/>
<dbReference type="EMBL" id="JAUDZG010000001">
    <property type="protein sequence ID" value="KAK3309439.1"/>
    <property type="molecule type" value="Genomic_DNA"/>
</dbReference>
<protein>
    <recommendedName>
        <fullName evidence="3">Nuclear pore protein</fullName>
    </recommendedName>
</protein>
<reference evidence="1" key="1">
    <citation type="journal article" date="2023" name="Mol. Phylogenet. Evol.">
        <title>Genome-scale phylogeny and comparative genomics of the fungal order Sordariales.</title>
        <authorList>
            <person name="Hensen N."/>
            <person name="Bonometti L."/>
            <person name="Westerberg I."/>
            <person name="Brannstrom I.O."/>
            <person name="Guillou S."/>
            <person name="Cros-Aarteil S."/>
            <person name="Calhoun S."/>
            <person name="Haridas S."/>
            <person name="Kuo A."/>
            <person name="Mondo S."/>
            <person name="Pangilinan J."/>
            <person name="Riley R."/>
            <person name="LaButti K."/>
            <person name="Andreopoulos B."/>
            <person name="Lipzen A."/>
            <person name="Chen C."/>
            <person name="Yan M."/>
            <person name="Daum C."/>
            <person name="Ng V."/>
            <person name="Clum A."/>
            <person name="Steindorff A."/>
            <person name="Ohm R.A."/>
            <person name="Martin F."/>
            <person name="Silar P."/>
            <person name="Natvig D.O."/>
            <person name="Lalanne C."/>
            <person name="Gautier V."/>
            <person name="Ament-Velasquez S.L."/>
            <person name="Kruys A."/>
            <person name="Hutchinson M.I."/>
            <person name="Powell A.J."/>
            <person name="Barry K."/>
            <person name="Miller A.N."/>
            <person name="Grigoriev I.V."/>
            <person name="Debuchy R."/>
            <person name="Gladieux P."/>
            <person name="Hiltunen Thoren M."/>
            <person name="Johannesson H."/>
        </authorList>
    </citation>
    <scope>NUCLEOTIDE SEQUENCE</scope>
    <source>
        <strain evidence="1">CBS 333.67</strain>
    </source>
</reference>
<keyword evidence="2" id="KW-1185">Reference proteome</keyword>
<reference evidence="1" key="2">
    <citation type="submission" date="2023-06" db="EMBL/GenBank/DDBJ databases">
        <authorList>
            <consortium name="Lawrence Berkeley National Laboratory"/>
            <person name="Mondo S.J."/>
            <person name="Hensen N."/>
            <person name="Bonometti L."/>
            <person name="Westerberg I."/>
            <person name="Brannstrom I.O."/>
            <person name="Guillou S."/>
            <person name="Cros-Aarteil S."/>
            <person name="Calhoun S."/>
            <person name="Haridas S."/>
            <person name="Kuo A."/>
            <person name="Pangilinan J."/>
            <person name="Riley R."/>
            <person name="Labutti K."/>
            <person name="Andreopoulos B."/>
            <person name="Lipzen A."/>
            <person name="Chen C."/>
            <person name="Yanf M."/>
            <person name="Daum C."/>
            <person name="Ng V."/>
            <person name="Clum A."/>
            <person name="Steindorff A."/>
            <person name="Ohm R."/>
            <person name="Martin F."/>
            <person name="Silar P."/>
            <person name="Natvig D."/>
            <person name="Lalanne C."/>
            <person name="Gautier V."/>
            <person name="Ament-Velasquez S.L."/>
            <person name="Kruys A."/>
            <person name="Hutchinson M.I."/>
            <person name="Powell A.J."/>
            <person name="Barry K."/>
            <person name="Miller A.N."/>
            <person name="Grigoriev I.V."/>
            <person name="Debuchy R."/>
            <person name="Gladieux P."/>
            <person name="Thoren M.H."/>
            <person name="Johannesson H."/>
        </authorList>
    </citation>
    <scope>NUCLEOTIDE SEQUENCE</scope>
    <source>
        <strain evidence="1">CBS 333.67</strain>
    </source>
</reference>
<evidence type="ECO:0008006" key="3">
    <source>
        <dbReference type="Google" id="ProtNLM"/>
    </source>
</evidence>
<gene>
    <name evidence="1" type="ORF">B0T15DRAFT_545201</name>
</gene>
<evidence type="ECO:0000313" key="2">
    <source>
        <dbReference type="Proteomes" id="UP001273166"/>
    </source>
</evidence>
<dbReference type="Proteomes" id="UP001273166">
    <property type="component" value="Unassembled WGS sequence"/>
</dbReference>
<proteinExistence type="predicted"/>
<organism evidence="1 2">
    <name type="scientific">Chaetomium strumarium</name>
    <dbReference type="NCBI Taxonomy" id="1170767"/>
    <lineage>
        <taxon>Eukaryota</taxon>
        <taxon>Fungi</taxon>
        <taxon>Dikarya</taxon>
        <taxon>Ascomycota</taxon>
        <taxon>Pezizomycotina</taxon>
        <taxon>Sordariomycetes</taxon>
        <taxon>Sordariomycetidae</taxon>
        <taxon>Sordariales</taxon>
        <taxon>Chaetomiaceae</taxon>
        <taxon>Chaetomium</taxon>
    </lineage>
</organism>
<comment type="caution">
    <text evidence="1">The sequence shown here is derived from an EMBL/GenBank/DDBJ whole genome shotgun (WGS) entry which is preliminary data.</text>
</comment>
<name>A0AAJ0M5A9_9PEZI</name>
<accession>A0AAJ0M5A9</accession>